<proteinExistence type="predicted"/>
<dbReference type="Gene3D" id="3.90.920.10">
    <property type="entry name" value="DNA primase, PRIM domain"/>
    <property type="match status" value="1"/>
</dbReference>
<dbReference type="NCBIfam" id="TIGR02778">
    <property type="entry name" value="ligD_pol"/>
    <property type="match status" value="1"/>
</dbReference>
<evidence type="ECO:0000313" key="2">
    <source>
        <dbReference type="EMBL" id="RIE03874.1"/>
    </source>
</evidence>
<dbReference type="PANTHER" id="PTHR42705:SF2">
    <property type="entry name" value="BIFUNCTIONAL NON-HOMOLOGOUS END JOINING PROTEIN LIGD"/>
    <property type="match status" value="1"/>
</dbReference>
<accession>A0A398CY01</accession>
<feature type="domain" description="DNA ligase D polymerase" evidence="1">
    <location>
        <begin position="33"/>
        <end position="280"/>
    </location>
</feature>
<evidence type="ECO:0000259" key="1">
    <source>
        <dbReference type="Pfam" id="PF21686"/>
    </source>
</evidence>
<dbReference type="InterPro" id="IPR014145">
    <property type="entry name" value="LigD_pol_dom"/>
</dbReference>
<gene>
    <name evidence="2" type="ORF">D3H35_09805</name>
</gene>
<dbReference type="OrthoDB" id="9802472at2"/>
<dbReference type="Proteomes" id="UP000266340">
    <property type="component" value="Unassembled WGS sequence"/>
</dbReference>
<dbReference type="CDD" id="cd04861">
    <property type="entry name" value="LigD_Pol_like"/>
    <property type="match status" value="1"/>
</dbReference>
<sequence>MPTAPNRTILRMGDYELAVSHPDKLLWPEAGITKLEYVQTLAKLAPYLLPYTTNRYLTTIRYPEGIHGTSFYQKNSPRPTPDYVRTAIAGDIRYVVLDSLPALMWMGSLYALEFHASCEEIGQLAPTPNVWMLDIDPTLPDEPRIMEAADHVLELLRSLGLQAVPKTSGATGVQIVMPIERGPTFDELRSFGKFCSEYLVAQHPGLFTVERMTKNRGELIYLDYLQHYSGRTLPAPYSPRARPGATVSTPLTWEEVRSGAKPADFHLRNIIERLQTRGDLIAAVPPQSLAPVLGGIASFLKQR</sequence>
<dbReference type="EMBL" id="QXJM01000030">
    <property type="protein sequence ID" value="RIE03874.1"/>
    <property type="molecule type" value="Genomic_DNA"/>
</dbReference>
<dbReference type="RefSeq" id="WP_119148945.1">
    <property type="nucleotide sequence ID" value="NZ_JBHSOV010000021.1"/>
</dbReference>
<keyword evidence="3" id="KW-1185">Reference proteome</keyword>
<name>A0A398CY01_9BACL</name>
<dbReference type="InterPro" id="IPR052171">
    <property type="entry name" value="NHEJ_LigD"/>
</dbReference>
<dbReference type="Pfam" id="PF21686">
    <property type="entry name" value="LigD_Prim-Pol"/>
    <property type="match status" value="1"/>
</dbReference>
<organism evidence="2 3">
    <name type="scientific">Cohnella faecalis</name>
    <dbReference type="NCBI Taxonomy" id="2315694"/>
    <lineage>
        <taxon>Bacteria</taxon>
        <taxon>Bacillati</taxon>
        <taxon>Bacillota</taxon>
        <taxon>Bacilli</taxon>
        <taxon>Bacillales</taxon>
        <taxon>Paenibacillaceae</taxon>
        <taxon>Cohnella</taxon>
    </lineage>
</organism>
<dbReference type="PANTHER" id="PTHR42705">
    <property type="entry name" value="BIFUNCTIONAL NON-HOMOLOGOUS END JOINING PROTEIN LIGD"/>
    <property type="match status" value="1"/>
</dbReference>
<evidence type="ECO:0000313" key="3">
    <source>
        <dbReference type="Proteomes" id="UP000266340"/>
    </source>
</evidence>
<reference evidence="2 3" key="1">
    <citation type="submission" date="2018-09" db="EMBL/GenBank/DDBJ databases">
        <title>Cohnella cavernae sp. nov., isolated from a karst cave.</title>
        <authorList>
            <person name="Zhu H."/>
        </authorList>
    </citation>
    <scope>NUCLEOTIDE SEQUENCE [LARGE SCALE GENOMIC DNA]</scope>
    <source>
        <strain evidence="2 3">K2E09-144</strain>
    </source>
</reference>
<dbReference type="AlphaFoldDB" id="A0A398CY01"/>
<comment type="caution">
    <text evidence="2">The sequence shown here is derived from an EMBL/GenBank/DDBJ whole genome shotgun (WGS) entry which is preliminary data.</text>
</comment>
<protein>
    <submittedName>
        <fullName evidence="2">DNA polymerase domain-containing protein</fullName>
    </submittedName>
</protein>